<dbReference type="EMBL" id="CP003280">
    <property type="protein sequence ID" value="AFL80512.1"/>
    <property type="molecule type" value="Genomic_DNA"/>
</dbReference>
<dbReference type="eggNOG" id="ENOG5031M5W">
    <property type="taxonomic scope" value="Bacteria"/>
</dbReference>
<dbReference type="OrthoDB" id="883248at2"/>
<dbReference type="AlphaFoldDB" id="I3YU44"/>
<dbReference type="STRING" id="746697.Aeqsu_1011"/>
<gene>
    <name evidence="2" type="ordered locus">Aeqsu_1011</name>
</gene>
<protein>
    <recommendedName>
        <fullName evidence="4">Secreted protein</fullName>
    </recommendedName>
</protein>
<sequence length="184" mass="20757">MKNLIIIFLFFTIFMAQGQEEVSTQKVWRVNFINPGVEVEVPVKKNSTFSTNLGVGFNGAYPDLVFGEENGIIYIIAPFVDLQFKQFYNFERRVEKGKSISGNSGNFISARIISRGPSIADNVIRKSDVDIAIGPTWGIQREFGNVHFLFDLGPQFYFDIDGNNGFWPLMAQLNIGLNLNSNKM</sequence>
<keyword evidence="1" id="KW-0732">Signal</keyword>
<dbReference type="Proteomes" id="UP000006049">
    <property type="component" value="Chromosome"/>
</dbReference>
<dbReference type="PATRIC" id="fig|746697.3.peg.1017"/>
<evidence type="ECO:0000256" key="1">
    <source>
        <dbReference type="SAM" id="SignalP"/>
    </source>
</evidence>
<reference evidence="2 3" key="1">
    <citation type="submission" date="2012-06" db="EMBL/GenBank/DDBJ databases">
        <title>The complete genome of Aequorivita sublithincola DSM 14238.</title>
        <authorList>
            <consortium name="US DOE Joint Genome Institute (JGI-PGF)"/>
            <person name="Lucas S."/>
            <person name="Copeland A."/>
            <person name="Lapidus A."/>
            <person name="Goodwin L."/>
            <person name="Pitluck S."/>
            <person name="Peters L."/>
            <person name="Munk A.C.C."/>
            <person name="Kyrpides N."/>
            <person name="Mavromatis K."/>
            <person name="Pagani I."/>
            <person name="Ivanova N."/>
            <person name="Ovchinnikova G."/>
            <person name="Zeytun A."/>
            <person name="Detter J.C."/>
            <person name="Han C."/>
            <person name="Land M."/>
            <person name="Hauser L."/>
            <person name="Markowitz V."/>
            <person name="Cheng J.-F."/>
            <person name="Hugenholtz P."/>
            <person name="Woyke T."/>
            <person name="Wu D."/>
            <person name="Tindall B."/>
            <person name="Faehnrich R."/>
            <person name="Brambilla E."/>
            <person name="Klenk H.-P."/>
            <person name="Eisen J.A."/>
        </authorList>
    </citation>
    <scope>NUCLEOTIDE SEQUENCE [LARGE SCALE GENOMIC DNA]</scope>
    <source>
        <strain evidence="3">DSM 14238 / LMG 21431 / ACAM 643 / 9-3</strain>
    </source>
</reference>
<dbReference type="RefSeq" id="WP_014781770.1">
    <property type="nucleotide sequence ID" value="NC_018013.1"/>
</dbReference>
<name>I3YU44_AEQSU</name>
<feature type="signal peptide" evidence="1">
    <location>
        <begin position="1"/>
        <end position="18"/>
    </location>
</feature>
<evidence type="ECO:0000313" key="2">
    <source>
        <dbReference type="EMBL" id="AFL80512.1"/>
    </source>
</evidence>
<dbReference type="HOGENOM" id="CLU_121393_0_0_10"/>
<dbReference type="KEGG" id="asl:Aeqsu_1011"/>
<feature type="chain" id="PRO_5003682846" description="Secreted protein" evidence="1">
    <location>
        <begin position="19"/>
        <end position="184"/>
    </location>
</feature>
<keyword evidence="3" id="KW-1185">Reference proteome</keyword>
<proteinExistence type="predicted"/>
<organism evidence="2 3">
    <name type="scientific">Aequorivita sublithincola (strain DSM 14238 / LMG 21431 / ACAM 643 / 9-3)</name>
    <dbReference type="NCBI Taxonomy" id="746697"/>
    <lineage>
        <taxon>Bacteria</taxon>
        <taxon>Pseudomonadati</taxon>
        <taxon>Bacteroidota</taxon>
        <taxon>Flavobacteriia</taxon>
        <taxon>Flavobacteriales</taxon>
        <taxon>Flavobacteriaceae</taxon>
        <taxon>Aequorivita</taxon>
    </lineage>
</organism>
<evidence type="ECO:0008006" key="4">
    <source>
        <dbReference type="Google" id="ProtNLM"/>
    </source>
</evidence>
<evidence type="ECO:0000313" key="3">
    <source>
        <dbReference type="Proteomes" id="UP000006049"/>
    </source>
</evidence>
<accession>I3YU44</accession>